<dbReference type="KEGG" id="ptrp:DCO17_05000"/>
<dbReference type="AlphaFoldDB" id="A0A6M9PZ72"/>
<dbReference type="RefSeq" id="WP_173955688.1">
    <property type="nucleotide sequence ID" value="NZ_CP028942.1"/>
</dbReference>
<dbReference type="GO" id="GO:0003677">
    <property type="term" value="F:DNA binding"/>
    <property type="evidence" value="ECO:0007669"/>
    <property type="project" value="InterPro"/>
</dbReference>
<dbReference type="Proteomes" id="UP000503312">
    <property type="component" value="Chromosome"/>
</dbReference>
<evidence type="ECO:0000313" key="2">
    <source>
        <dbReference type="Proteomes" id="UP000503312"/>
    </source>
</evidence>
<accession>A0A6M9PZ72</accession>
<gene>
    <name evidence="1" type="ORF">DCO17_05000</name>
</gene>
<dbReference type="InterPro" id="IPR036977">
    <property type="entry name" value="DNA_primase_Znf_CHC2"/>
</dbReference>
<name>A0A6M9PZ72_9BURK</name>
<sequence>MTIDTLINRLNKVKQTNHLTWIACCPAHDDRNPSLAIRQIDDGRTLIHCFAGCTPNEIVGSIGLSLQDLYPEKNQDATYKPFRKIFDAHTSLQLLKFESLLVLECARTINRGELLNYQDRDRLFKAAERIQRVCEAGGLV</sequence>
<evidence type="ECO:0000313" key="1">
    <source>
        <dbReference type="EMBL" id="QKM64648.1"/>
    </source>
</evidence>
<dbReference type="GO" id="GO:0006260">
    <property type="term" value="P:DNA replication"/>
    <property type="evidence" value="ECO:0007669"/>
    <property type="project" value="InterPro"/>
</dbReference>
<dbReference type="EMBL" id="CP028942">
    <property type="protein sequence ID" value="QKM64648.1"/>
    <property type="molecule type" value="Genomic_DNA"/>
</dbReference>
<reference evidence="1 2" key="1">
    <citation type="submission" date="2018-04" db="EMBL/GenBank/DDBJ databases">
        <title>Polynucleobacter sp. UH21B genome.</title>
        <authorList>
            <person name="Hahn M.W."/>
        </authorList>
    </citation>
    <scope>NUCLEOTIDE SEQUENCE [LARGE SCALE GENOMIC DNA]</scope>
    <source>
        <strain evidence="1 2">MWH-UH21B</strain>
    </source>
</reference>
<keyword evidence="2" id="KW-1185">Reference proteome</keyword>
<protein>
    <submittedName>
        <fullName evidence="1">DNA primase</fullName>
    </submittedName>
</protein>
<dbReference type="Gene3D" id="3.90.580.10">
    <property type="entry name" value="Zinc finger, CHC2-type domain"/>
    <property type="match status" value="1"/>
</dbReference>
<organism evidence="1 2">
    <name type="scientific">Polynucleobacter tropicus</name>
    <dbReference type="NCBI Taxonomy" id="1743174"/>
    <lineage>
        <taxon>Bacteria</taxon>
        <taxon>Pseudomonadati</taxon>
        <taxon>Pseudomonadota</taxon>
        <taxon>Betaproteobacteria</taxon>
        <taxon>Burkholderiales</taxon>
        <taxon>Burkholderiaceae</taxon>
        <taxon>Polynucleobacter</taxon>
    </lineage>
</organism>
<proteinExistence type="predicted"/>
<dbReference type="SUPFAM" id="SSF57783">
    <property type="entry name" value="Zinc beta-ribbon"/>
    <property type="match status" value="1"/>
</dbReference>
<dbReference type="GO" id="GO:0008270">
    <property type="term" value="F:zinc ion binding"/>
    <property type="evidence" value="ECO:0007669"/>
    <property type="project" value="InterPro"/>
</dbReference>